<dbReference type="PANTHER" id="PTHR43537:SF24">
    <property type="entry name" value="GLUCONATE OPERON TRANSCRIPTIONAL REPRESSOR"/>
    <property type="match status" value="1"/>
</dbReference>
<dbReference type="InterPro" id="IPR008920">
    <property type="entry name" value="TF_FadR/GntR_C"/>
</dbReference>
<dbReference type="SUPFAM" id="SSF46785">
    <property type="entry name" value="Winged helix' DNA-binding domain"/>
    <property type="match status" value="1"/>
</dbReference>
<evidence type="ECO:0000256" key="1">
    <source>
        <dbReference type="ARBA" id="ARBA00023015"/>
    </source>
</evidence>
<dbReference type="GO" id="GO:0003700">
    <property type="term" value="F:DNA-binding transcription factor activity"/>
    <property type="evidence" value="ECO:0007669"/>
    <property type="project" value="InterPro"/>
</dbReference>
<dbReference type="KEGG" id="pdf:CD630DERM_28140"/>
<protein>
    <submittedName>
        <fullName evidence="8">GntR family transcriptional regulator</fullName>
    </submittedName>
    <submittedName>
        <fullName evidence="5">Transcriptional regulator, GntR family</fullName>
    </submittedName>
    <submittedName>
        <fullName evidence="9">Uncharacterized HTH-type transcriptional regulator ydfH</fullName>
    </submittedName>
</protein>
<reference evidence="8" key="4">
    <citation type="submission" date="2021-06" db="EMBL/GenBank/DDBJ databases">
        <authorList>
            <consortium name="NCBI Pathogen Detection Project"/>
        </authorList>
    </citation>
    <scope>NUCLEOTIDE SEQUENCE</scope>
    <source>
        <strain evidence="8">HN1000</strain>
    </source>
</reference>
<dbReference type="EMBL" id="LK932849">
    <property type="protein sequence ID" value="CDS95376.1"/>
    <property type="molecule type" value="Genomic_DNA"/>
</dbReference>
<evidence type="ECO:0000313" key="9">
    <source>
        <dbReference type="EMBL" id="SJS42758.1"/>
    </source>
</evidence>
<feature type="domain" description="HTH gntR-type" evidence="4">
    <location>
        <begin position="5"/>
        <end position="72"/>
    </location>
</feature>
<dbReference type="SUPFAM" id="SSF48008">
    <property type="entry name" value="GntR ligand-binding domain-like"/>
    <property type="match status" value="1"/>
</dbReference>
<evidence type="ECO:0000313" key="8">
    <source>
        <dbReference type="EMBL" id="HBH1542361.1"/>
    </source>
</evidence>
<dbReference type="InterPro" id="IPR036388">
    <property type="entry name" value="WH-like_DNA-bd_sf"/>
</dbReference>
<reference evidence="5" key="1">
    <citation type="submission" date="2014-07" db="EMBL/GenBank/DDBJ databases">
        <authorList>
            <person name="Monot Marc"/>
        </authorList>
    </citation>
    <scope>NUCLEOTIDE SEQUENCE</scope>
    <source>
        <strain evidence="7">7032989</strain>
        <strain evidence="6">7032994</strain>
    </source>
</reference>
<dbReference type="RefSeq" id="WP_011861699.1">
    <property type="nucleotide sequence ID" value="NZ_AP031492.1"/>
</dbReference>
<dbReference type="GeneID" id="66355222"/>
<dbReference type="Proteomes" id="UP000878956">
    <property type="component" value="Unassembled WGS sequence"/>
</dbReference>
<dbReference type="Gene3D" id="1.10.10.10">
    <property type="entry name" value="Winged helix-like DNA-binding domain superfamily/Winged helix DNA-binding domain"/>
    <property type="match status" value="1"/>
</dbReference>
<dbReference type="SMART" id="SM00345">
    <property type="entry name" value="HTH_GNTR"/>
    <property type="match status" value="1"/>
</dbReference>
<dbReference type="InterPro" id="IPR011711">
    <property type="entry name" value="GntR_C"/>
</dbReference>
<keyword evidence="3" id="KW-0804">Transcription</keyword>
<dbReference type="EMBL" id="FUPS01000006">
    <property type="protein sequence ID" value="SJS42758.1"/>
    <property type="molecule type" value="Genomic_DNA"/>
</dbReference>
<name>A0A069ACI1_CLODI</name>
<dbReference type="PATRIC" id="fig|1496.1371.peg.2360"/>
<accession>A0A069ACI1</accession>
<gene>
    <name evidence="9" type="primary">ydfH_2</name>
    <name evidence="7" type="ORF">BN1095_20174</name>
    <name evidence="5" type="ORF">BN1096_700031</name>
    <name evidence="6" type="ORF">BN1097_710032</name>
    <name evidence="8" type="ORF">KRM00_001844</name>
    <name evidence="9" type="ORF">SAMEA3375112_02081</name>
</gene>
<dbReference type="PANTHER" id="PTHR43537">
    <property type="entry name" value="TRANSCRIPTIONAL REGULATOR, GNTR FAMILY"/>
    <property type="match status" value="1"/>
</dbReference>
<dbReference type="Proteomes" id="UP000189137">
    <property type="component" value="Unassembled WGS sequence"/>
</dbReference>
<dbReference type="EMBL" id="LK932411">
    <property type="protein sequence ID" value="CDS89162.1"/>
    <property type="molecule type" value="Genomic_DNA"/>
</dbReference>
<keyword evidence="2" id="KW-0238">DNA-binding</keyword>
<reference evidence="9 10" key="2">
    <citation type="submission" date="2017-02" db="EMBL/GenBank/DDBJ databases">
        <authorList>
            <consortium name="Pathogen Informatics"/>
        </authorList>
    </citation>
    <scope>NUCLEOTIDE SEQUENCE [LARGE SCALE GENOMIC DNA]</scope>
    <source>
        <strain evidence="9 10">VRECD0157</strain>
    </source>
</reference>
<dbReference type="AlphaFoldDB" id="A0A069ACI1"/>
<sequence length="223" mass="25973">MATFKRLQEQAYDYLKELILSGEMIENEIYSETKLASEIGISRTPIRDALQRLSQDGFIDIIPSKGFRIHQITANEIVEIFQIRSAIEGFCTFLITSQYKEARAVETISKLKHLLDKQKDILLGDKNLNSFAEYDTLFHTTIVSYAQNTEFDKMFNNYMYRIKKLALDSLSHEGRLETTLKEHTDIFNNIANGCIEDIYRTTLIHMETPKYINLEDFCNNKLF</sequence>
<dbReference type="GO" id="GO:0003677">
    <property type="term" value="F:DNA binding"/>
    <property type="evidence" value="ECO:0007669"/>
    <property type="project" value="UniProtKB-KW"/>
</dbReference>
<dbReference type="Gene3D" id="1.20.120.530">
    <property type="entry name" value="GntR ligand-binding domain-like"/>
    <property type="match status" value="1"/>
</dbReference>
<dbReference type="PROSITE" id="PS50949">
    <property type="entry name" value="HTH_GNTR"/>
    <property type="match status" value="1"/>
</dbReference>
<dbReference type="Pfam" id="PF07729">
    <property type="entry name" value="FCD"/>
    <property type="match status" value="1"/>
</dbReference>
<reference evidence="8" key="3">
    <citation type="journal article" date="2018" name="Genome Biol.">
        <title>SKESA: strategic k-mer extension for scrupulous assemblies.</title>
        <authorList>
            <person name="Souvorov A."/>
            <person name="Agarwala R."/>
            <person name="Lipman D.J."/>
        </authorList>
    </citation>
    <scope>NUCLEOTIDE SEQUENCE</scope>
    <source>
        <strain evidence="8">HN1000</strain>
    </source>
</reference>
<evidence type="ECO:0000313" key="6">
    <source>
        <dbReference type="EMBL" id="CDS89162.1"/>
    </source>
</evidence>
<dbReference type="CDD" id="cd07377">
    <property type="entry name" value="WHTH_GntR"/>
    <property type="match status" value="1"/>
</dbReference>
<evidence type="ECO:0000313" key="10">
    <source>
        <dbReference type="Proteomes" id="UP000189137"/>
    </source>
</evidence>
<dbReference type="Pfam" id="PF00392">
    <property type="entry name" value="GntR"/>
    <property type="match status" value="1"/>
</dbReference>
<evidence type="ECO:0000313" key="7">
    <source>
        <dbReference type="EMBL" id="CDS95376.1"/>
    </source>
</evidence>
<dbReference type="SMART" id="SM00895">
    <property type="entry name" value="FCD"/>
    <property type="match status" value="1"/>
</dbReference>
<dbReference type="PRINTS" id="PR00035">
    <property type="entry name" value="HTHGNTR"/>
</dbReference>
<evidence type="ECO:0000256" key="3">
    <source>
        <dbReference type="ARBA" id="ARBA00023163"/>
    </source>
</evidence>
<organism evidence="5">
    <name type="scientific">Clostridioides difficile</name>
    <name type="common">Peptoclostridium difficile</name>
    <dbReference type="NCBI Taxonomy" id="1496"/>
    <lineage>
        <taxon>Bacteria</taxon>
        <taxon>Bacillati</taxon>
        <taxon>Bacillota</taxon>
        <taxon>Clostridia</taxon>
        <taxon>Peptostreptococcales</taxon>
        <taxon>Peptostreptococcaceae</taxon>
        <taxon>Clostridioides</taxon>
    </lineage>
</organism>
<evidence type="ECO:0000256" key="2">
    <source>
        <dbReference type="ARBA" id="ARBA00023125"/>
    </source>
</evidence>
<evidence type="ECO:0000259" key="4">
    <source>
        <dbReference type="PROSITE" id="PS50949"/>
    </source>
</evidence>
<dbReference type="EMBL" id="DAEPXK010000016">
    <property type="protein sequence ID" value="HBH1542361.1"/>
    <property type="molecule type" value="Genomic_DNA"/>
</dbReference>
<dbReference type="InterPro" id="IPR036390">
    <property type="entry name" value="WH_DNA-bd_sf"/>
</dbReference>
<dbReference type="EMBL" id="LK932525">
    <property type="protein sequence ID" value="CDS88545.1"/>
    <property type="molecule type" value="Genomic_DNA"/>
</dbReference>
<dbReference type="InterPro" id="IPR000524">
    <property type="entry name" value="Tscrpt_reg_HTH_GntR"/>
</dbReference>
<evidence type="ECO:0000313" key="5">
    <source>
        <dbReference type="EMBL" id="CDS88545.1"/>
    </source>
</evidence>
<proteinExistence type="predicted"/>
<keyword evidence="1" id="KW-0805">Transcription regulation</keyword>